<sequence>MRSALALVTLFAALLVASGPPAVAAATASGGLDDRGCRPSERHPSPVVLLHGLGGNGPGNLGPLGRRLAGEGYCAYQLTYGQPVPGVPVGGLNRIEESAREIGEFIERVRADTGASKVDIVGHSEGGFLSLYVPKKLGIARKVDTVVALAPPTHGTTFGGLVSVADTAQQRELVDRVLRQSGCQACPQLLPGGSAVRELDDGPIAQDGIAYTVIATRADALVTPHESELLGTEETAFIRERGVHNLYVQDEVPVDAVGHIGLAYDEAVHRMVLNALDPDRAEPLPPVSAGVPL</sequence>
<feature type="signal peptide" evidence="1">
    <location>
        <begin position="1"/>
        <end position="24"/>
    </location>
</feature>
<name>A0ABP9QW60_9PSEU</name>
<dbReference type="PANTHER" id="PTHR32015:SF1">
    <property type="entry name" value="LIPASE"/>
    <property type="match status" value="1"/>
</dbReference>
<evidence type="ECO:0000313" key="3">
    <source>
        <dbReference type="Proteomes" id="UP001428817"/>
    </source>
</evidence>
<dbReference type="Pfam" id="PF01674">
    <property type="entry name" value="Lipase_2"/>
    <property type="match status" value="1"/>
</dbReference>
<reference evidence="3" key="1">
    <citation type="journal article" date="2019" name="Int. J. Syst. Evol. Microbiol.">
        <title>The Global Catalogue of Microorganisms (GCM) 10K type strain sequencing project: providing services to taxonomists for standard genome sequencing and annotation.</title>
        <authorList>
            <consortium name="The Broad Institute Genomics Platform"/>
            <consortium name="The Broad Institute Genome Sequencing Center for Infectious Disease"/>
            <person name="Wu L."/>
            <person name="Ma J."/>
        </authorList>
    </citation>
    <scope>NUCLEOTIDE SEQUENCE [LARGE SCALE GENOMIC DNA]</scope>
    <source>
        <strain evidence="3">JCM 18303</strain>
    </source>
</reference>
<accession>A0ABP9QW60</accession>
<organism evidence="2 3">
    <name type="scientific">Pseudonocardia eucalypti</name>
    <dbReference type="NCBI Taxonomy" id="648755"/>
    <lineage>
        <taxon>Bacteria</taxon>
        <taxon>Bacillati</taxon>
        <taxon>Actinomycetota</taxon>
        <taxon>Actinomycetes</taxon>
        <taxon>Pseudonocardiales</taxon>
        <taxon>Pseudonocardiaceae</taxon>
        <taxon>Pseudonocardia</taxon>
    </lineage>
</organism>
<dbReference type="InterPro" id="IPR029058">
    <property type="entry name" value="AB_hydrolase_fold"/>
</dbReference>
<proteinExistence type="predicted"/>
<evidence type="ECO:0000256" key="1">
    <source>
        <dbReference type="SAM" id="SignalP"/>
    </source>
</evidence>
<dbReference type="Gene3D" id="3.40.50.1820">
    <property type="entry name" value="alpha/beta hydrolase"/>
    <property type="match status" value="1"/>
</dbReference>
<dbReference type="PANTHER" id="PTHR32015">
    <property type="entry name" value="FASTING INDUCED LIPASE"/>
    <property type="match status" value="1"/>
</dbReference>
<feature type="chain" id="PRO_5046808550" evidence="1">
    <location>
        <begin position="25"/>
        <end position="293"/>
    </location>
</feature>
<gene>
    <name evidence="2" type="ORF">GCM10023321_62550</name>
</gene>
<comment type="caution">
    <text evidence="2">The sequence shown here is derived from an EMBL/GenBank/DDBJ whole genome shotgun (WGS) entry which is preliminary data.</text>
</comment>
<keyword evidence="2" id="KW-0378">Hydrolase</keyword>
<protein>
    <submittedName>
        <fullName evidence="2">Alpha/beta hydrolase</fullName>
    </submittedName>
</protein>
<keyword evidence="3" id="KW-1185">Reference proteome</keyword>
<evidence type="ECO:0000313" key="2">
    <source>
        <dbReference type="EMBL" id="GAA5168465.1"/>
    </source>
</evidence>
<dbReference type="InterPro" id="IPR002918">
    <property type="entry name" value="Lipase_EstA/Esterase_EstB"/>
</dbReference>
<dbReference type="RefSeq" id="WP_185065425.1">
    <property type="nucleotide sequence ID" value="NZ_BAABJP010000039.1"/>
</dbReference>
<dbReference type="EMBL" id="BAABJP010000039">
    <property type="protein sequence ID" value="GAA5168465.1"/>
    <property type="molecule type" value="Genomic_DNA"/>
</dbReference>
<dbReference type="SUPFAM" id="SSF53474">
    <property type="entry name" value="alpha/beta-Hydrolases"/>
    <property type="match status" value="1"/>
</dbReference>
<dbReference type="Proteomes" id="UP001428817">
    <property type="component" value="Unassembled WGS sequence"/>
</dbReference>
<keyword evidence="1" id="KW-0732">Signal</keyword>
<dbReference type="GO" id="GO:0016787">
    <property type="term" value="F:hydrolase activity"/>
    <property type="evidence" value="ECO:0007669"/>
    <property type="project" value="UniProtKB-KW"/>
</dbReference>